<dbReference type="GO" id="GO:0003964">
    <property type="term" value="F:RNA-directed DNA polymerase activity"/>
    <property type="evidence" value="ECO:0007669"/>
    <property type="project" value="UniProtKB-KW"/>
</dbReference>
<evidence type="ECO:0000256" key="9">
    <source>
        <dbReference type="ARBA" id="ARBA00048173"/>
    </source>
</evidence>
<keyword evidence="5" id="KW-0460">Magnesium</keyword>
<dbReference type="Proteomes" id="UP000017700">
    <property type="component" value="Chromosome"/>
</dbReference>
<evidence type="ECO:0000256" key="3">
    <source>
        <dbReference type="ARBA" id="ARBA00022695"/>
    </source>
</evidence>
<keyword evidence="6 12" id="KW-0695">RNA-directed DNA polymerase</keyword>
<keyword evidence="13" id="KW-1185">Reference proteome</keyword>
<evidence type="ECO:0000256" key="2">
    <source>
        <dbReference type="ARBA" id="ARBA00022679"/>
    </source>
</evidence>
<dbReference type="InterPro" id="IPR051083">
    <property type="entry name" value="GrpII_Intron_Splice-Mob/Def"/>
</dbReference>
<dbReference type="Pfam" id="PF00078">
    <property type="entry name" value="RVT_1"/>
    <property type="match status" value="1"/>
</dbReference>
<evidence type="ECO:0000256" key="8">
    <source>
        <dbReference type="ARBA" id="ARBA00034120"/>
    </source>
</evidence>
<dbReference type="InterPro" id="IPR000477">
    <property type="entry name" value="RT_dom"/>
</dbReference>
<feature type="domain" description="Reverse transcriptase" evidence="10">
    <location>
        <begin position="1"/>
        <end position="261"/>
    </location>
</feature>
<dbReference type="OrthoDB" id="7055795at2"/>
<evidence type="ECO:0000313" key="13">
    <source>
        <dbReference type="Proteomes" id="UP000017700"/>
    </source>
</evidence>
<evidence type="ECO:0000259" key="10">
    <source>
        <dbReference type="PROSITE" id="PS50878"/>
    </source>
</evidence>
<dbReference type="PROSITE" id="PS50878">
    <property type="entry name" value="RT_POL"/>
    <property type="match status" value="1"/>
</dbReference>
<dbReference type="AlphaFoldDB" id="A0A2I5TBW5"/>
<dbReference type="GO" id="GO:0051607">
    <property type="term" value="P:defense response to virus"/>
    <property type="evidence" value="ECO:0007669"/>
    <property type="project" value="UniProtKB-KW"/>
</dbReference>
<evidence type="ECO:0000256" key="5">
    <source>
        <dbReference type="ARBA" id="ARBA00022842"/>
    </source>
</evidence>
<dbReference type="Proteomes" id="UP000233778">
    <property type="component" value="Chromosome"/>
</dbReference>
<dbReference type="InterPro" id="IPR000123">
    <property type="entry name" value="Reverse_transcriptase_msDNA"/>
</dbReference>
<evidence type="ECO:0000256" key="4">
    <source>
        <dbReference type="ARBA" id="ARBA00022723"/>
    </source>
</evidence>
<dbReference type="InterPro" id="IPR043502">
    <property type="entry name" value="DNA/RNA_pol_sf"/>
</dbReference>
<evidence type="ECO:0000313" key="12">
    <source>
        <dbReference type="EMBL" id="AUH06389.1"/>
    </source>
</evidence>
<keyword evidence="2" id="KW-0808">Transferase</keyword>
<proteinExistence type="inferred from homology"/>
<reference evidence="12" key="2">
    <citation type="submission" date="2013-09" db="EMBL/GenBank/DDBJ databases">
        <authorList>
            <person name="Wang G."/>
            <person name="Yang Y."/>
            <person name="Su Y."/>
        </authorList>
    </citation>
    <scope>NUCLEOTIDE SEQUENCE</scope>
    <source>
        <strain evidence="12">ATCC 39006</strain>
    </source>
</reference>
<dbReference type="KEGG" id="serq:CWC46_21095"/>
<sequence>MATRLEKLKECYSKPDFSRLLGVDPVFLTRVIYIRNTDKLYSQFTIKKKNGSDRVISSPDSELKEIQSKLSNLLQDCLENIRESLKLENNLSHGFERNRSIISNAEKHKQKKRVLNLDLSNFFDEFNFGRVRGYFLKNNKFLLNESICNLIAKIACYNNKLPQGSPCSPVITNLILLSLDQRLNKICRNAGCTYTRYADDITISTNKSIFPKNIITSHEDDLVKLNKRFIKEITSSGFSLNERKIRLLDTKCRQEVTGLTVNKFVNVDDKYARKVRAMAHRLFIDGEFHLIDKKTHEKRVGKINELAGMLGFIDSLDKHNNTFPHNKKLTLNKRERIYSKFIYYTAFCANTIPTILTEGKTDITYLRVALNSLADKYPNLIGDKKVANETVRDYKVKFFKNSAKTKYFLHLDGGSSHLKEFLVSFDKKTEGYKTVRNSSPVIMILDNDSGSAGGNGIFQALIGKSFPNITTSRDELRSQKWIWAAKNLYIVFTPLNGSKDSSMEDLFDVPTLQTKLEGKVFNRTNEKCAENEYGKEAFATGVVLRQRKSIDFSKFSSIFDSIIEIMDHHKNKK</sequence>
<evidence type="ECO:0000256" key="1">
    <source>
        <dbReference type="ARBA" id="ARBA00012493"/>
    </source>
</evidence>
<accession>A0A2I5TBW5</accession>
<evidence type="ECO:0000313" key="14">
    <source>
        <dbReference type="Proteomes" id="UP000233778"/>
    </source>
</evidence>
<dbReference type="RefSeq" id="WP_021014561.1">
    <property type="nucleotide sequence ID" value="NZ_CP025084.1"/>
</dbReference>
<dbReference type="InterPro" id="IPR053543">
    <property type="entry name" value="Bacterial_RT"/>
</dbReference>
<protein>
    <recommendedName>
        <fullName evidence="1">RNA-directed DNA polymerase</fullName>
        <ecNumber evidence="1">2.7.7.49</ecNumber>
    </recommendedName>
</protein>
<reference evidence="12" key="4">
    <citation type="submission" date="2017-11" db="EMBL/GenBank/DDBJ databases">
        <title>Complete genome sequence of Serratia sp. ATCC 39006.</title>
        <authorList>
            <person name="Hampton H.G."/>
            <person name="Jackson S.A."/>
            <person name="Jauregui R."/>
            <person name="Poulter G.T.M."/>
            <person name="Salmond G.P.C."/>
            <person name="Fineran P.C."/>
        </authorList>
    </citation>
    <scope>NUCLEOTIDE SEQUENCE</scope>
    <source>
        <strain evidence="12">ATCC 39006</strain>
    </source>
</reference>
<dbReference type="EMBL" id="CP025084">
    <property type="protein sequence ID" value="AUH06389.1"/>
    <property type="molecule type" value="Genomic_DNA"/>
</dbReference>
<dbReference type="PRINTS" id="PR00866">
    <property type="entry name" value="RNADNAPOLMS"/>
</dbReference>
<comment type="catalytic activity">
    <reaction evidence="9">
        <text>DNA(n) + a 2'-deoxyribonucleoside 5'-triphosphate = DNA(n+1) + diphosphate</text>
        <dbReference type="Rhea" id="RHEA:22508"/>
        <dbReference type="Rhea" id="RHEA-COMP:17339"/>
        <dbReference type="Rhea" id="RHEA-COMP:17340"/>
        <dbReference type="ChEBI" id="CHEBI:33019"/>
        <dbReference type="ChEBI" id="CHEBI:61560"/>
        <dbReference type="ChEBI" id="CHEBI:173112"/>
        <dbReference type="EC" id="2.7.7.49"/>
    </reaction>
</comment>
<dbReference type="STRING" id="104623.Ser39006_01291"/>
<dbReference type="EC" id="2.7.7.49" evidence="1"/>
<evidence type="ECO:0000256" key="6">
    <source>
        <dbReference type="ARBA" id="ARBA00022918"/>
    </source>
</evidence>
<gene>
    <name evidence="11" type="ORF">CWC46_21095</name>
    <name evidence="12" type="ORF">Ser39006_021090</name>
</gene>
<dbReference type="PANTHER" id="PTHR34047:SF7">
    <property type="entry name" value="RNA-DIRECTED DNA POLYMERASE"/>
    <property type="match status" value="1"/>
</dbReference>
<reference evidence="11 14" key="3">
    <citation type="submission" date="2017-11" db="EMBL/GenBank/DDBJ databases">
        <title>Complete genome sequence of Serratia sp. ATCC 39006 LacA.</title>
        <authorList>
            <person name="Hampton H.G."/>
            <person name="Jackson S.A."/>
            <person name="Jauregui R."/>
            <person name="Poulter G.T.M."/>
            <person name="Salmond G.P.C."/>
            <person name="Fineran P.C."/>
        </authorList>
    </citation>
    <scope>NUCLEOTIDE SEQUENCE [LARGE SCALE GENOMIC DNA]</scope>
    <source>
        <strain evidence="11 14">ATCC 39006</strain>
    </source>
</reference>
<evidence type="ECO:0000256" key="7">
    <source>
        <dbReference type="ARBA" id="ARBA00023118"/>
    </source>
</evidence>
<keyword evidence="7" id="KW-0051">Antiviral defense</keyword>
<dbReference type="CDD" id="cd03487">
    <property type="entry name" value="RT_Bac_retron_II"/>
    <property type="match status" value="1"/>
</dbReference>
<keyword evidence="3" id="KW-0548">Nucleotidyltransferase</keyword>
<keyword evidence="4" id="KW-0479">Metal-binding</keyword>
<comment type="similarity">
    <text evidence="8">Belongs to the bacterial reverse transcriptase family.</text>
</comment>
<dbReference type="GO" id="GO:0003723">
    <property type="term" value="F:RNA binding"/>
    <property type="evidence" value="ECO:0007669"/>
    <property type="project" value="InterPro"/>
</dbReference>
<dbReference type="EMBL" id="CP025085">
    <property type="protein sequence ID" value="AUH02068.1"/>
    <property type="molecule type" value="Genomic_DNA"/>
</dbReference>
<name>A0A2I5TBW5_SERS3</name>
<dbReference type="SUPFAM" id="SSF56672">
    <property type="entry name" value="DNA/RNA polymerases"/>
    <property type="match status" value="1"/>
</dbReference>
<dbReference type="NCBIfam" id="NF038237">
    <property type="entry name" value="retron_Ec67_fus"/>
    <property type="match status" value="1"/>
</dbReference>
<reference evidence="12 13" key="1">
    <citation type="journal article" date="2013" name="Genome Announc.">
        <title>Draft genome sequence of Serratia sp. strain ATCC 39006, a model bacterium for analysis of the biosynthesis and regulation of prodigiosin, a carbapenem, and gas vesicles.</title>
        <authorList>
            <person name="Fineran P.C."/>
            <person name="Iglesias Cans M.C."/>
            <person name="Ramsay J.P."/>
            <person name="Wilf N.M."/>
            <person name="Cossyleon D."/>
            <person name="McNeil M.B."/>
            <person name="Williamson N.R."/>
            <person name="Monson R.E."/>
            <person name="Becher S.A."/>
            <person name="Stanton J.A."/>
            <person name="Brugger K."/>
            <person name="Brown S.D."/>
            <person name="Salmond G.P."/>
        </authorList>
    </citation>
    <scope>NUCLEOTIDE SEQUENCE [LARGE SCALE GENOMIC DNA]</scope>
    <source>
        <strain evidence="12">ATCC 39006</strain>
        <strain evidence="13">ATCC 39006 / SC 11482</strain>
    </source>
</reference>
<organism evidence="12 13">
    <name type="scientific">Serratia sp. (strain ATCC 39006)</name>
    <name type="common">Prodigiosinella confusarubida</name>
    <dbReference type="NCBI Taxonomy" id="104623"/>
    <lineage>
        <taxon>Bacteria</taxon>
        <taxon>Pseudomonadati</taxon>
        <taxon>Pseudomonadota</taxon>
        <taxon>Gammaproteobacteria</taxon>
        <taxon>Enterobacterales</taxon>
        <taxon>Pectobacteriaceae</taxon>
        <taxon>Prodigiosinella</taxon>
    </lineage>
</organism>
<dbReference type="KEGG" id="sera:Ser39006_021090"/>
<evidence type="ECO:0000313" key="11">
    <source>
        <dbReference type="EMBL" id="AUH02068.1"/>
    </source>
</evidence>
<dbReference type="PANTHER" id="PTHR34047">
    <property type="entry name" value="NUCLEAR INTRON MATURASE 1, MITOCHONDRIAL-RELATED"/>
    <property type="match status" value="1"/>
</dbReference>
<dbReference type="GO" id="GO:0046872">
    <property type="term" value="F:metal ion binding"/>
    <property type="evidence" value="ECO:0007669"/>
    <property type="project" value="UniProtKB-KW"/>
</dbReference>